<evidence type="ECO:0000313" key="2">
    <source>
        <dbReference type="Proteomes" id="UP000326924"/>
    </source>
</evidence>
<dbReference type="InParanoid" id="A0A5J5EMT9"/>
<gene>
    <name evidence="1" type="ORF">FN846DRAFT_966810</name>
</gene>
<keyword evidence="2" id="KW-1185">Reference proteome</keyword>
<sequence>MSTSLTSEPLPTSVEKILDLTVLSNTGESIKLETLVSSPSRVLIVFIRHFYCGSCQDYVRALVADPALTPSTLAEKGQKLIVVGCGDYSLIDSYKQELSATWDFYSDPSGGVYDALSMSKSLALGEKPKYISTGMISAVWHGIMGGIKGGPTKGGNITRIGGEFLWVDQKLVWCHRMKNTRDHLEVEQVVKLFNDWPDQGA</sequence>
<dbReference type="Proteomes" id="UP000326924">
    <property type="component" value="Unassembled WGS sequence"/>
</dbReference>
<comment type="caution">
    <text evidence="1">The sequence shown here is derived from an EMBL/GenBank/DDBJ whole genome shotgun (WGS) entry which is preliminary data.</text>
</comment>
<dbReference type="Gene3D" id="3.40.30.10">
    <property type="entry name" value="Glutaredoxin"/>
    <property type="match status" value="1"/>
</dbReference>
<dbReference type="SUPFAM" id="SSF52833">
    <property type="entry name" value="Thioredoxin-like"/>
    <property type="match status" value="1"/>
</dbReference>
<dbReference type="OrthoDB" id="40334at2759"/>
<evidence type="ECO:0008006" key="3">
    <source>
        <dbReference type="Google" id="ProtNLM"/>
    </source>
</evidence>
<dbReference type="EMBL" id="VXIS01000230">
    <property type="protein sequence ID" value="KAA8896038.1"/>
    <property type="molecule type" value="Genomic_DNA"/>
</dbReference>
<dbReference type="CDD" id="cd02970">
    <property type="entry name" value="PRX_like2"/>
    <property type="match status" value="1"/>
</dbReference>
<protein>
    <recommendedName>
        <fullName evidence="3">AhpC/TSA antioxidant enzyme-domain-containing protein</fullName>
    </recommendedName>
</protein>
<organism evidence="1 2">
    <name type="scientific">Sphaerosporella brunnea</name>
    <dbReference type="NCBI Taxonomy" id="1250544"/>
    <lineage>
        <taxon>Eukaryota</taxon>
        <taxon>Fungi</taxon>
        <taxon>Dikarya</taxon>
        <taxon>Ascomycota</taxon>
        <taxon>Pezizomycotina</taxon>
        <taxon>Pezizomycetes</taxon>
        <taxon>Pezizales</taxon>
        <taxon>Pyronemataceae</taxon>
        <taxon>Sphaerosporella</taxon>
    </lineage>
</organism>
<dbReference type="InterPro" id="IPR032801">
    <property type="entry name" value="PXL2A/B/C"/>
</dbReference>
<proteinExistence type="predicted"/>
<dbReference type="PANTHER" id="PTHR28630">
    <property type="match status" value="1"/>
</dbReference>
<reference evidence="1 2" key="1">
    <citation type="submission" date="2019-09" db="EMBL/GenBank/DDBJ databases">
        <title>Draft genome of the ectomycorrhizal ascomycete Sphaerosporella brunnea.</title>
        <authorList>
            <consortium name="DOE Joint Genome Institute"/>
            <person name="Benucci G.M."/>
            <person name="Marozzi G."/>
            <person name="Antonielli L."/>
            <person name="Sanchez S."/>
            <person name="Marco P."/>
            <person name="Wang X."/>
            <person name="Falini L.B."/>
            <person name="Barry K."/>
            <person name="Haridas S."/>
            <person name="Lipzen A."/>
            <person name="Labutti K."/>
            <person name="Grigoriev I.V."/>
            <person name="Murat C."/>
            <person name="Martin F."/>
            <person name="Albertini E."/>
            <person name="Donnini D."/>
            <person name="Bonito G."/>
        </authorList>
    </citation>
    <scope>NUCLEOTIDE SEQUENCE [LARGE SCALE GENOMIC DNA]</scope>
    <source>
        <strain evidence="1 2">Sb_GMNB300</strain>
    </source>
</reference>
<dbReference type="Pfam" id="PF13911">
    <property type="entry name" value="AhpC-TSA_2"/>
    <property type="match status" value="1"/>
</dbReference>
<name>A0A5J5EMT9_9PEZI</name>
<accession>A0A5J5EMT9</accession>
<evidence type="ECO:0000313" key="1">
    <source>
        <dbReference type="EMBL" id="KAA8896038.1"/>
    </source>
</evidence>
<dbReference type="PANTHER" id="PTHR28630:SF3">
    <property type="entry name" value="PEROXIREDOXIN-LIKE 2C"/>
    <property type="match status" value="1"/>
</dbReference>
<dbReference type="AlphaFoldDB" id="A0A5J5EMT9"/>
<dbReference type="InterPro" id="IPR036249">
    <property type="entry name" value="Thioredoxin-like_sf"/>
</dbReference>